<keyword evidence="7" id="KW-0175">Coiled coil</keyword>
<evidence type="ECO:0000256" key="9">
    <source>
        <dbReference type="SAM" id="SignalP"/>
    </source>
</evidence>
<comment type="subcellular location">
    <subcellularLocation>
        <location evidence="1">Cytoplasm</location>
    </subcellularLocation>
</comment>
<sequence length="493" mass="57532">MNRTTKPIAKCLSILLLITLFACHTNKESAIELFEYGRIMEERMQPDSAVVMYQRAIKQSMASKDTKLIGLIYNQLGDLYLSHYLFNKSLLSYQSGLKYNQLFLDKINASKSLRGIGKSYTYRSMPDSGLIYLSQALQLSESINDKEEVVRIHNNISNAYFELEQFDEALKHNIQALNMTKDSTSKYINSFARADIMYQLQKYDSAQYYYTISTQCKNLNTQAGSYYMLYELSKLLNNSDTAYYLSHFTTLRDSIEEISHPDLIQSAEYSYFTDNIITEQKNNLIFWIGFVLFLSSVVFLVTISMHKIKLRNIEKNRREEIKKLVKEMNRLHRKLAIHIKEKEKQTAKLSQVETMQKLSLIQNRIIDEMKKYATGCNESFVKSKFCVEMRIHFKKYPSLLTAKEQKKFSEVVNTKYHVFIQYLQAFTDMPEDDCLFCCLALAQFTTKECAFIRGVTNDAIRSQKTRIKKRLADSFASIELFEFIFSSKIKMNC</sequence>
<gene>
    <name evidence="10" type="ORF">DW888_07140</name>
</gene>
<evidence type="ECO:0000256" key="4">
    <source>
        <dbReference type="ARBA" id="ARBA00022803"/>
    </source>
</evidence>
<evidence type="ECO:0000313" key="10">
    <source>
        <dbReference type="EMBL" id="RHB36405.1"/>
    </source>
</evidence>
<dbReference type="PANTHER" id="PTHR46630">
    <property type="entry name" value="TETRATRICOPEPTIDE REPEAT PROTEIN 29"/>
    <property type="match status" value="1"/>
</dbReference>
<feature type="signal peptide" evidence="9">
    <location>
        <begin position="1"/>
        <end position="22"/>
    </location>
</feature>
<dbReference type="InterPro" id="IPR011990">
    <property type="entry name" value="TPR-like_helical_dom_sf"/>
</dbReference>
<evidence type="ECO:0000256" key="8">
    <source>
        <dbReference type="SAM" id="Phobius"/>
    </source>
</evidence>
<dbReference type="InterPro" id="IPR019734">
    <property type="entry name" value="TPR_rpt"/>
</dbReference>
<dbReference type="PROSITE" id="PS50005">
    <property type="entry name" value="TPR"/>
    <property type="match status" value="1"/>
</dbReference>
<evidence type="ECO:0000256" key="1">
    <source>
        <dbReference type="ARBA" id="ARBA00004496"/>
    </source>
</evidence>
<dbReference type="PROSITE" id="PS51257">
    <property type="entry name" value="PROKAR_LIPOPROTEIN"/>
    <property type="match status" value="1"/>
</dbReference>
<proteinExistence type="inferred from homology"/>
<keyword evidence="4 6" id="KW-0802">TPR repeat</keyword>
<name>A0A413VS13_9BACE</name>
<dbReference type="Gene3D" id="1.25.40.10">
    <property type="entry name" value="Tetratricopeptide repeat domain"/>
    <property type="match status" value="1"/>
</dbReference>
<keyword evidence="8" id="KW-0812">Transmembrane</keyword>
<organism evidence="10 11">
    <name type="scientific">Bacteroides nordii</name>
    <dbReference type="NCBI Taxonomy" id="291645"/>
    <lineage>
        <taxon>Bacteria</taxon>
        <taxon>Pseudomonadati</taxon>
        <taxon>Bacteroidota</taxon>
        <taxon>Bacteroidia</taxon>
        <taxon>Bacteroidales</taxon>
        <taxon>Bacteroidaceae</taxon>
        <taxon>Bacteroides</taxon>
    </lineage>
</organism>
<dbReference type="Proteomes" id="UP000284379">
    <property type="component" value="Unassembled WGS sequence"/>
</dbReference>
<dbReference type="EMBL" id="QSGO01000004">
    <property type="protein sequence ID" value="RHB36405.1"/>
    <property type="molecule type" value="Genomic_DNA"/>
</dbReference>
<keyword evidence="3" id="KW-0677">Repeat</keyword>
<protein>
    <submittedName>
        <fullName evidence="10">Tetratricopeptide repeat protein</fullName>
    </submittedName>
</protein>
<dbReference type="GO" id="GO:0005737">
    <property type="term" value="C:cytoplasm"/>
    <property type="evidence" value="ECO:0007669"/>
    <property type="project" value="UniProtKB-SubCell"/>
</dbReference>
<evidence type="ECO:0000256" key="2">
    <source>
        <dbReference type="ARBA" id="ARBA00022490"/>
    </source>
</evidence>
<evidence type="ECO:0000256" key="7">
    <source>
        <dbReference type="SAM" id="Coils"/>
    </source>
</evidence>
<comment type="caution">
    <text evidence="10">The sequence shown here is derived from an EMBL/GenBank/DDBJ whole genome shotgun (WGS) entry which is preliminary data.</text>
</comment>
<evidence type="ECO:0000313" key="11">
    <source>
        <dbReference type="Proteomes" id="UP000284379"/>
    </source>
</evidence>
<dbReference type="PANTHER" id="PTHR46630:SF1">
    <property type="entry name" value="TETRATRICOPEPTIDE REPEAT PROTEIN 29"/>
    <property type="match status" value="1"/>
</dbReference>
<dbReference type="GeneID" id="69504455"/>
<dbReference type="AlphaFoldDB" id="A0A413VS13"/>
<dbReference type="SMART" id="SM00028">
    <property type="entry name" value="TPR"/>
    <property type="match status" value="3"/>
</dbReference>
<dbReference type="Pfam" id="PF13424">
    <property type="entry name" value="TPR_12"/>
    <property type="match status" value="1"/>
</dbReference>
<feature type="repeat" description="TPR" evidence="6">
    <location>
        <begin position="150"/>
        <end position="183"/>
    </location>
</feature>
<keyword evidence="8" id="KW-1133">Transmembrane helix</keyword>
<dbReference type="RefSeq" id="WP_025866703.1">
    <property type="nucleotide sequence ID" value="NZ_CABJFV010000004.1"/>
</dbReference>
<keyword evidence="8" id="KW-0472">Membrane</keyword>
<evidence type="ECO:0000256" key="6">
    <source>
        <dbReference type="PROSITE-ProRule" id="PRU00339"/>
    </source>
</evidence>
<comment type="similarity">
    <text evidence="5">Belongs to the Rap family.</text>
</comment>
<keyword evidence="9" id="KW-0732">Signal</keyword>
<dbReference type="InterPro" id="IPR051476">
    <property type="entry name" value="Bac_ResReg_Asp_Phosphatase"/>
</dbReference>
<reference evidence="10 11" key="1">
    <citation type="submission" date="2018-08" db="EMBL/GenBank/DDBJ databases">
        <title>A genome reference for cultivated species of the human gut microbiota.</title>
        <authorList>
            <person name="Zou Y."/>
            <person name="Xue W."/>
            <person name="Luo G."/>
        </authorList>
    </citation>
    <scope>NUCLEOTIDE SEQUENCE [LARGE SCALE GENOMIC DNA]</scope>
    <source>
        <strain evidence="10 11">AM40-30BH</strain>
    </source>
</reference>
<keyword evidence="2" id="KW-0963">Cytoplasm</keyword>
<feature type="chain" id="PRO_5019432999" evidence="9">
    <location>
        <begin position="23"/>
        <end position="493"/>
    </location>
</feature>
<feature type="coiled-coil region" evidence="7">
    <location>
        <begin position="310"/>
        <end position="345"/>
    </location>
</feature>
<feature type="transmembrane region" description="Helical" evidence="8">
    <location>
        <begin position="284"/>
        <end position="305"/>
    </location>
</feature>
<accession>A0A413VS13</accession>
<evidence type="ECO:0000256" key="5">
    <source>
        <dbReference type="ARBA" id="ARBA00038253"/>
    </source>
</evidence>
<evidence type="ECO:0000256" key="3">
    <source>
        <dbReference type="ARBA" id="ARBA00022737"/>
    </source>
</evidence>
<dbReference type="SUPFAM" id="SSF48452">
    <property type="entry name" value="TPR-like"/>
    <property type="match status" value="1"/>
</dbReference>